<dbReference type="AlphaFoldDB" id="A0ABD2JVL3"/>
<evidence type="ECO:0000259" key="2">
    <source>
        <dbReference type="Pfam" id="PF00134"/>
    </source>
</evidence>
<dbReference type="Pfam" id="PF00134">
    <property type="entry name" value="Cyclin_N"/>
    <property type="match status" value="1"/>
</dbReference>
<keyword evidence="4" id="KW-1185">Reference proteome</keyword>
<reference evidence="3 4" key="1">
    <citation type="submission" date="2024-10" db="EMBL/GenBank/DDBJ databases">
        <authorList>
            <person name="Kim D."/>
        </authorList>
    </citation>
    <scope>NUCLEOTIDE SEQUENCE [LARGE SCALE GENOMIC DNA]</scope>
    <source>
        <strain evidence="3">BH-2024</strain>
    </source>
</reference>
<organism evidence="3 4">
    <name type="scientific">Heterodera trifolii</name>
    <dbReference type="NCBI Taxonomy" id="157864"/>
    <lineage>
        <taxon>Eukaryota</taxon>
        <taxon>Metazoa</taxon>
        <taxon>Ecdysozoa</taxon>
        <taxon>Nematoda</taxon>
        <taxon>Chromadorea</taxon>
        <taxon>Rhabditida</taxon>
        <taxon>Tylenchina</taxon>
        <taxon>Tylenchomorpha</taxon>
        <taxon>Tylenchoidea</taxon>
        <taxon>Heteroderidae</taxon>
        <taxon>Heteroderinae</taxon>
        <taxon>Heterodera</taxon>
    </lineage>
</organism>
<protein>
    <recommendedName>
        <fullName evidence="2">Cyclin N-terminal domain-containing protein</fullName>
    </recommendedName>
</protein>
<dbReference type="SUPFAM" id="SSF47954">
    <property type="entry name" value="Cyclin-like"/>
    <property type="match status" value="1"/>
</dbReference>
<dbReference type="InterPro" id="IPR036915">
    <property type="entry name" value="Cyclin-like_sf"/>
</dbReference>
<name>A0ABD2JVL3_9BILA</name>
<accession>A0ABD2JVL3</accession>
<proteinExistence type="predicted"/>
<sequence length="413" mass="45947">MNNAGIHCAVGSPLCYQLTRVLLNSLLCKERVSFSKQHKKHPNFSERNRQIRWILSVGRRWALGLNTLGLSIAILDRVLDRLKVQGKYLNCIAVASLCLGIKFHEEVDAHSEAFETHRQTAMLLAIPSPETMNSDDLAAKIRSTSHYTQKELNRMERTLLSHLEWDLLLPSFDRFLHAMLAVIGAPHLAGSKVLRQNFEIVISSGQLVSVYPSSVLALSLLSLMLELTPQGSMAPYITQNLGNIFQIQSVDLLLCRQDIALLIANFWASRGKRSFAAPIFRSSASPLPPTCKCAYSIPQEEEDEAENIDQHYYHNDDEYDNGGLPALFEQLELLGARMKRQKAKKQPLGAATVDDDGGHQFVGEEEWRVLCCVAATARTSSPSPPNKNVNAINKTNINLSTKNTEASAGRKES</sequence>
<dbReference type="EMBL" id="JBICBT010000897">
    <property type="protein sequence ID" value="KAL3094448.1"/>
    <property type="molecule type" value="Genomic_DNA"/>
</dbReference>
<comment type="caution">
    <text evidence="3">The sequence shown here is derived from an EMBL/GenBank/DDBJ whole genome shotgun (WGS) entry which is preliminary data.</text>
</comment>
<evidence type="ECO:0000313" key="3">
    <source>
        <dbReference type="EMBL" id="KAL3094448.1"/>
    </source>
</evidence>
<evidence type="ECO:0000256" key="1">
    <source>
        <dbReference type="SAM" id="MobiDB-lite"/>
    </source>
</evidence>
<dbReference type="PANTHER" id="PTHR10177">
    <property type="entry name" value="CYCLINS"/>
    <property type="match status" value="1"/>
</dbReference>
<dbReference type="InterPro" id="IPR039361">
    <property type="entry name" value="Cyclin"/>
</dbReference>
<dbReference type="Proteomes" id="UP001620626">
    <property type="component" value="Unassembled WGS sequence"/>
</dbReference>
<gene>
    <name evidence="3" type="ORF">niasHT_025924</name>
</gene>
<dbReference type="InterPro" id="IPR006671">
    <property type="entry name" value="Cyclin_N"/>
</dbReference>
<feature type="region of interest" description="Disordered" evidence="1">
    <location>
        <begin position="378"/>
        <end position="413"/>
    </location>
</feature>
<evidence type="ECO:0000313" key="4">
    <source>
        <dbReference type="Proteomes" id="UP001620626"/>
    </source>
</evidence>
<feature type="domain" description="Cyclin N-terminal" evidence="2">
    <location>
        <begin position="39"/>
        <end position="167"/>
    </location>
</feature>
<feature type="compositionally biased region" description="Polar residues" evidence="1">
    <location>
        <begin position="378"/>
        <end position="406"/>
    </location>
</feature>
<dbReference type="Gene3D" id="1.10.472.10">
    <property type="entry name" value="Cyclin-like"/>
    <property type="match status" value="1"/>
</dbReference>